<evidence type="ECO:0000256" key="6">
    <source>
        <dbReference type="SAM" id="MobiDB-lite"/>
    </source>
</evidence>
<evidence type="ECO:0000256" key="3">
    <source>
        <dbReference type="ARBA" id="ARBA00023125"/>
    </source>
</evidence>
<gene>
    <name evidence="8" type="ORF">HAX54_048579</name>
</gene>
<evidence type="ECO:0000313" key="8">
    <source>
        <dbReference type="EMBL" id="MCE3050944.1"/>
    </source>
</evidence>
<dbReference type="PANTHER" id="PTHR31072">
    <property type="entry name" value="TRANSCRIPTION FACTOR TCP4-RELATED"/>
    <property type="match status" value="1"/>
</dbReference>
<evidence type="ECO:0000259" key="7">
    <source>
        <dbReference type="PROSITE" id="PS51369"/>
    </source>
</evidence>
<dbReference type="InterPro" id="IPR005333">
    <property type="entry name" value="Transcription_factor_TCP"/>
</dbReference>
<organism evidence="8 9">
    <name type="scientific">Datura stramonium</name>
    <name type="common">Jimsonweed</name>
    <name type="synonym">Common thornapple</name>
    <dbReference type="NCBI Taxonomy" id="4076"/>
    <lineage>
        <taxon>Eukaryota</taxon>
        <taxon>Viridiplantae</taxon>
        <taxon>Streptophyta</taxon>
        <taxon>Embryophyta</taxon>
        <taxon>Tracheophyta</taxon>
        <taxon>Spermatophyta</taxon>
        <taxon>Magnoliopsida</taxon>
        <taxon>eudicotyledons</taxon>
        <taxon>Gunneridae</taxon>
        <taxon>Pentapetalae</taxon>
        <taxon>asterids</taxon>
        <taxon>lamiids</taxon>
        <taxon>Solanales</taxon>
        <taxon>Solanaceae</taxon>
        <taxon>Solanoideae</taxon>
        <taxon>Datureae</taxon>
        <taxon>Datura</taxon>
    </lineage>
</organism>
<feature type="domain" description="TCP" evidence="7">
    <location>
        <begin position="75"/>
        <end position="129"/>
    </location>
</feature>
<evidence type="ECO:0000256" key="2">
    <source>
        <dbReference type="ARBA" id="ARBA00023015"/>
    </source>
</evidence>
<feature type="region of interest" description="Disordered" evidence="6">
    <location>
        <begin position="151"/>
        <end position="173"/>
    </location>
</feature>
<protein>
    <recommendedName>
        <fullName evidence="7">TCP domain-containing protein</fullName>
    </recommendedName>
</protein>
<evidence type="ECO:0000256" key="4">
    <source>
        <dbReference type="ARBA" id="ARBA00023163"/>
    </source>
</evidence>
<feature type="compositionally biased region" description="Polar residues" evidence="6">
    <location>
        <begin position="151"/>
        <end position="163"/>
    </location>
</feature>
<keyword evidence="2" id="KW-0805">Transcription regulation</keyword>
<dbReference type="Pfam" id="PF03634">
    <property type="entry name" value="TCP"/>
    <property type="match status" value="1"/>
</dbReference>
<feature type="compositionally biased region" description="Low complexity" evidence="6">
    <location>
        <begin position="317"/>
        <end position="338"/>
    </location>
</feature>
<evidence type="ECO:0000313" key="9">
    <source>
        <dbReference type="Proteomes" id="UP000823775"/>
    </source>
</evidence>
<keyword evidence="4" id="KW-0804">Transcription</keyword>
<keyword evidence="5" id="KW-0539">Nucleus</keyword>
<feature type="region of interest" description="Disordered" evidence="6">
    <location>
        <begin position="1"/>
        <end position="25"/>
    </location>
</feature>
<sequence>MSTFHDPDDECGTSELSNGACGDLNDRKMDGTGVADEKKVVFSSLKEESFDSDHHNLVPAMPMPVATAAPRRSSTKDRHTKVEGRGRRIRMPATCAARIFQLTRELGHKSDGETVRWLLEHAEQSIIEATGTGTVPAIAVSVNGTLKIPTTSPVSNREINENNPQKRRRKSTNSEFIDVGNLNKNAANVSQFAPVTTTPVTVAAAAPPQGLVPIWAVSNGGMMVPSNAIWMIPATVPPAQLNVTNNNNNNNNVLQYPQLWTLAPSMTPVFNSAMRPISSFASTTVTNTSGSPPVMMARSIASMKDGVVTTTGPKVGSNRSSMAPASLSSSSSDRNNNNTDVKPHMLRDFSLEIYDRKELQFMSQSENHQQEAQVTTSKS</sequence>
<feature type="compositionally biased region" description="Basic and acidic residues" evidence="6">
    <location>
        <begin position="74"/>
        <end position="85"/>
    </location>
</feature>
<keyword evidence="3" id="KW-0238">DNA-binding</keyword>
<dbReference type="Proteomes" id="UP000823775">
    <property type="component" value="Unassembled WGS sequence"/>
</dbReference>
<evidence type="ECO:0000256" key="1">
    <source>
        <dbReference type="ARBA" id="ARBA00004123"/>
    </source>
</evidence>
<reference evidence="8 9" key="1">
    <citation type="journal article" date="2021" name="BMC Genomics">
        <title>Datura genome reveals duplications of psychoactive alkaloid biosynthetic genes and high mutation rate following tissue culture.</title>
        <authorList>
            <person name="Rajewski A."/>
            <person name="Carter-House D."/>
            <person name="Stajich J."/>
            <person name="Litt A."/>
        </authorList>
    </citation>
    <scope>NUCLEOTIDE SEQUENCE [LARGE SCALE GENOMIC DNA]</scope>
    <source>
        <strain evidence="8">AR-01</strain>
    </source>
</reference>
<dbReference type="PROSITE" id="PS51369">
    <property type="entry name" value="TCP"/>
    <property type="match status" value="1"/>
</dbReference>
<dbReference type="PANTHER" id="PTHR31072:SF15">
    <property type="entry name" value="TRANSCRIPTION FACTOR TCP19-LIKE"/>
    <property type="match status" value="1"/>
</dbReference>
<keyword evidence="9" id="KW-1185">Reference proteome</keyword>
<accession>A0ABS8WP42</accession>
<evidence type="ECO:0000256" key="5">
    <source>
        <dbReference type="ARBA" id="ARBA00023242"/>
    </source>
</evidence>
<proteinExistence type="predicted"/>
<comment type="caution">
    <text evidence="8">The sequence shown here is derived from an EMBL/GenBank/DDBJ whole genome shotgun (WGS) entry which is preliminary data.</text>
</comment>
<dbReference type="InterPro" id="IPR017887">
    <property type="entry name" value="TF_TCP_subgr"/>
</dbReference>
<comment type="subcellular location">
    <subcellularLocation>
        <location evidence="1">Nucleus</location>
    </subcellularLocation>
</comment>
<feature type="region of interest" description="Disordered" evidence="6">
    <location>
        <begin position="66"/>
        <end position="85"/>
    </location>
</feature>
<dbReference type="EMBL" id="JACEIK010008034">
    <property type="protein sequence ID" value="MCE3050944.1"/>
    <property type="molecule type" value="Genomic_DNA"/>
</dbReference>
<name>A0ABS8WP42_DATST</name>
<feature type="region of interest" description="Disordered" evidence="6">
    <location>
        <begin position="307"/>
        <end position="344"/>
    </location>
</feature>